<proteinExistence type="predicted"/>
<reference evidence="2 3" key="1">
    <citation type="submission" date="2020-10" db="EMBL/GenBank/DDBJ databases">
        <title>Sequencing the genomes of 1000 actinobacteria strains.</title>
        <authorList>
            <person name="Klenk H.-P."/>
        </authorList>
    </citation>
    <scope>NUCLEOTIDE SEQUENCE [LARGE SCALE GENOMIC DNA]</scope>
    <source>
        <strain evidence="2 3">DSM 45157</strain>
    </source>
</reference>
<dbReference type="PANTHER" id="PTHR43194:SF2">
    <property type="entry name" value="PEROXISOMAL MEMBRANE PROTEIN LPX1"/>
    <property type="match status" value="1"/>
</dbReference>
<dbReference type="PRINTS" id="PR00412">
    <property type="entry name" value="EPOXHYDRLASE"/>
</dbReference>
<dbReference type="InterPro" id="IPR029058">
    <property type="entry name" value="AB_hydrolase_fold"/>
</dbReference>
<gene>
    <name evidence="2" type="ORF">H4W79_001667</name>
</gene>
<feature type="domain" description="AB hydrolase-1" evidence="1">
    <location>
        <begin position="25"/>
        <end position="258"/>
    </location>
</feature>
<dbReference type="SUPFAM" id="SSF53474">
    <property type="entry name" value="alpha/beta-Hydrolases"/>
    <property type="match status" value="1"/>
</dbReference>
<evidence type="ECO:0000313" key="3">
    <source>
        <dbReference type="Proteomes" id="UP000598217"/>
    </source>
</evidence>
<keyword evidence="3" id="KW-1185">Reference proteome</keyword>
<evidence type="ECO:0000313" key="2">
    <source>
        <dbReference type="EMBL" id="MBE1457453.1"/>
    </source>
</evidence>
<dbReference type="RefSeq" id="WP_191273663.1">
    <property type="nucleotide sequence ID" value="NZ_BMXJ01000006.1"/>
</dbReference>
<dbReference type="InterPro" id="IPR000073">
    <property type="entry name" value="AB_hydrolase_1"/>
</dbReference>
<comment type="caution">
    <text evidence="2">The sequence shown here is derived from an EMBL/GenBank/DDBJ whole genome shotgun (WGS) entry which is preliminary data.</text>
</comment>
<evidence type="ECO:0000259" key="1">
    <source>
        <dbReference type="Pfam" id="PF12697"/>
    </source>
</evidence>
<dbReference type="Pfam" id="PF12697">
    <property type="entry name" value="Abhydrolase_6"/>
    <property type="match status" value="1"/>
</dbReference>
<sequence length="272" mass="29518">MHHLQRPEGRIAYDLYGAEHTGTTVICVPGMFDHRSSFRFVGAALAAAGHSVAVMDLRGHGDSDTAFDDHTDHAAATDAIALAEELGGGPTVMVGNSLGAGAVTIAAFERPDMVAGITLLAPFLRPPRSTRATRALQRVLLTRPWAPRALALFYGRLHAGRTPEGHREQLERIRRMLRPADRYRAVLATVNGPKRAVEWIEGSEHPNAEAVVVMGERDPDWKDPRAEARWAASVVGGRLVMVPDCGHYPQSQRPDVVVPVITELIERVNAGA</sequence>
<dbReference type="PANTHER" id="PTHR43194">
    <property type="entry name" value="HYDROLASE ALPHA/BETA FOLD FAMILY"/>
    <property type="match status" value="1"/>
</dbReference>
<dbReference type="EMBL" id="JADBDY010000001">
    <property type="protein sequence ID" value="MBE1457453.1"/>
    <property type="molecule type" value="Genomic_DNA"/>
</dbReference>
<accession>A0ABR9HEJ6</accession>
<dbReference type="InterPro" id="IPR000639">
    <property type="entry name" value="Epox_hydrolase-like"/>
</dbReference>
<protein>
    <submittedName>
        <fullName evidence="2">Pimeloyl-ACP methyl ester carboxylesterase</fullName>
    </submittedName>
</protein>
<dbReference type="InterPro" id="IPR050228">
    <property type="entry name" value="Carboxylesterase_BioH"/>
</dbReference>
<dbReference type="Gene3D" id="3.40.50.1820">
    <property type="entry name" value="alpha/beta hydrolase"/>
    <property type="match status" value="1"/>
</dbReference>
<name>A0ABR9HEJ6_9ACTN</name>
<organism evidence="2 3">
    <name type="scientific">Nocardiopsis terrae</name>
    <dbReference type="NCBI Taxonomy" id="372655"/>
    <lineage>
        <taxon>Bacteria</taxon>
        <taxon>Bacillati</taxon>
        <taxon>Actinomycetota</taxon>
        <taxon>Actinomycetes</taxon>
        <taxon>Streptosporangiales</taxon>
        <taxon>Nocardiopsidaceae</taxon>
        <taxon>Nocardiopsis</taxon>
    </lineage>
</organism>
<dbReference type="Proteomes" id="UP000598217">
    <property type="component" value="Unassembled WGS sequence"/>
</dbReference>